<dbReference type="Proteomes" id="UP000618943">
    <property type="component" value="Unassembled WGS sequence"/>
</dbReference>
<organism evidence="1 2">
    <name type="scientific">Viridibacillus soli</name>
    <dbReference type="NCBI Taxonomy" id="2798301"/>
    <lineage>
        <taxon>Bacteria</taxon>
        <taxon>Bacillati</taxon>
        <taxon>Bacillota</taxon>
        <taxon>Bacilli</taxon>
        <taxon>Bacillales</taxon>
        <taxon>Caryophanaceae</taxon>
        <taxon>Viridibacillus</taxon>
    </lineage>
</organism>
<keyword evidence="2" id="KW-1185">Reference proteome</keyword>
<evidence type="ECO:0008006" key="3">
    <source>
        <dbReference type="Google" id="ProtNLM"/>
    </source>
</evidence>
<dbReference type="InterPro" id="IPR029056">
    <property type="entry name" value="Ribokinase-like"/>
</dbReference>
<accession>A0ABS1H6E8</accession>
<evidence type="ECO:0000313" key="2">
    <source>
        <dbReference type="Proteomes" id="UP000618943"/>
    </source>
</evidence>
<dbReference type="SUPFAM" id="SSF53613">
    <property type="entry name" value="Ribokinase-like"/>
    <property type="match status" value="1"/>
</dbReference>
<reference evidence="1 2" key="1">
    <citation type="submission" date="2020-12" db="EMBL/GenBank/DDBJ databases">
        <title>YIM B01967 draft genome.</title>
        <authorList>
            <person name="Yan X."/>
        </authorList>
    </citation>
    <scope>NUCLEOTIDE SEQUENCE [LARGE SCALE GENOMIC DNA]</scope>
    <source>
        <strain evidence="1 2">YIM B01967</strain>
    </source>
</reference>
<sequence>MGALLYYLSQNNAGMQELSTFCKQNAIKMLSFANRCGALTTTKKGAIHALPTITDIDQLSKID</sequence>
<dbReference type="EMBL" id="JAEOAH010000008">
    <property type="protein sequence ID" value="MBK3494980.1"/>
    <property type="molecule type" value="Genomic_DNA"/>
</dbReference>
<comment type="caution">
    <text evidence="1">The sequence shown here is derived from an EMBL/GenBank/DDBJ whole genome shotgun (WGS) entry which is preliminary data.</text>
</comment>
<name>A0ABS1H6E8_9BACL</name>
<dbReference type="Gene3D" id="3.40.1190.20">
    <property type="match status" value="1"/>
</dbReference>
<evidence type="ECO:0000313" key="1">
    <source>
        <dbReference type="EMBL" id="MBK3494980.1"/>
    </source>
</evidence>
<proteinExistence type="predicted"/>
<gene>
    <name evidence="1" type="ORF">JFL43_08915</name>
</gene>
<protein>
    <recommendedName>
        <fullName evidence="3">Carbohydrate kinase PfkB domain-containing protein</fullName>
    </recommendedName>
</protein>